<dbReference type="SUPFAM" id="SSF47203">
    <property type="entry name" value="Acyl-CoA dehydrogenase C-terminal domain-like"/>
    <property type="match status" value="1"/>
</dbReference>
<evidence type="ECO:0000313" key="5">
    <source>
        <dbReference type="Proteomes" id="UP000002139"/>
    </source>
</evidence>
<dbReference type="Pfam" id="PF02771">
    <property type="entry name" value="Acyl-CoA_dh_N"/>
    <property type="match status" value="1"/>
</dbReference>
<evidence type="ECO:0008006" key="6">
    <source>
        <dbReference type="Google" id="ProtNLM"/>
    </source>
</evidence>
<dbReference type="STRING" id="448385.sce4164"/>
<dbReference type="InterPro" id="IPR013786">
    <property type="entry name" value="AcylCoA_DH/ox_N"/>
</dbReference>
<evidence type="ECO:0000259" key="3">
    <source>
        <dbReference type="Pfam" id="PF08028"/>
    </source>
</evidence>
<dbReference type="InterPro" id="IPR037069">
    <property type="entry name" value="AcylCoA_DH/ox_N_sf"/>
</dbReference>
<dbReference type="eggNOG" id="COG1960">
    <property type="taxonomic scope" value="Bacteria"/>
</dbReference>
<dbReference type="SUPFAM" id="SSF56645">
    <property type="entry name" value="Acyl-CoA dehydrogenase NM domain-like"/>
    <property type="match status" value="1"/>
</dbReference>
<accession>A9EWK0</accession>
<feature type="domain" description="Acyl-CoA dehydrogenase C-terminal" evidence="3">
    <location>
        <begin position="261"/>
        <end position="396"/>
    </location>
</feature>
<keyword evidence="5" id="KW-1185">Reference proteome</keyword>
<dbReference type="PIRSF" id="PIRSF016578">
    <property type="entry name" value="HsaA"/>
    <property type="match status" value="1"/>
</dbReference>
<dbReference type="BioCyc" id="SCEL448385:SCE_RS21410-MONOMER"/>
<evidence type="ECO:0000256" key="1">
    <source>
        <dbReference type="ARBA" id="ARBA00023002"/>
    </source>
</evidence>
<dbReference type="OrthoDB" id="2986495at2"/>
<dbReference type="PANTHER" id="PTHR43884:SF12">
    <property type="entry name" value="ISOVALERYL-COA DEHYDROGENASE, MITOCHONDRIAL-RELATED"/>
    <property type="match status" value="1"/>
</dbReference>
<dbReference type="AlphaFoldDB" id="A9EWK0"/>
<dbReference type="RefSeq" id="WP_012236797.1">
    <property type="nucleotide sequence ID" value="NC_010162.1"/>
</dbReference>
<dbReference type="Gene3D" id="2.40.110.10">
    <property type="entry name" value="Butyryl-CoA Dehydrogenase, subunit A, domain 2"/>
    <property type="match status" value="1"/>
</dbReference>
<dbReference type="KEGG" id="scl:sce4164"/>
<dbReference type="Proteomes" id="UP000002139">
    <property type="component" value="Chromosome"/>
</dbReference>
<evidence type="ECO:0000313" key="4">
    <source>
        <dbReference type="EMBL" id="CAN94327.1"/>
    </source>
</evidence>
<protein>
    <recommendedName>
        <fullName evidence="6">Monooxygenase</fullName>
    </recommendedName>
</protein>
<keyword evidence="1" id="KW-0560">Oxidoreductase</keyword>
<evidence type="ECO:0000259" key="2">
    <source>
        <dbReference type="Pfam" id="PF02771"/>
    </source>
</evidence>
<name>A9EWK0_SORC5</name>
<dbReference type="Gene3D" id="1.10.540.10">
    <property type="entry name" value="Acyl-CoA dehydrogenase/oxidase, N-terminal domain"/>
    <property type="match status" value="1"/>
</dbReference>
<dbReference type="HOGENOM" id="CLU_018204_2_0_7"/>
<dbReference type="Gene3D" id="1.20.140.10">
    <property type="entry name" value="Butyryl-CoA Dehydrogenase, subunit A, domain 3"/>
    <property type="match status" value="1"/>
</dbReference>
<dbReference type="Pfam" id="PF08028">
    <property type="entry name" value="Acyl-CoA_dh_2"/>
    <property type="match status" value="1"/>
</dbReference>
<dbReference type="InterPro" id="IPR013107">
    <property type="entry name" value="Acyl-CoA_DH_C"/>
</dbReference>
<dbReference type="InterPro" id="IPR046373">
    <property type="entry name" value="Acyl-CoA_Oxase/DH_mid-dom_sf"/>
</dbReference>
<dbReference type="PANTHER" id="PTHR43884">
    <property type="entry name" value="ACYL-COA DEHYDROGENASE"/>
    <property type="match status" value="1"/>
</dbReference>
<dbReference type="EMBL" id="AM746676">
    <property type="protein sequence ID" value="CAN94327.1"/>
    <property type="molecule type" value="Genomic_DNA"/>
</dbReference>
<dbReference type="GO" id="GO:0050660">
    <property type="term" value="F:flavin adenine dinucleotide binding"/>
    <property type="evidence" value="ECO:0007669"/>
    <property type="project" value="InterPro"/>
</dbReference>
<dbReference type="InterPro" id="IPR009100">
    <property type="entry name" value="AcylCoA_DH/oxidase_NM_dom_sf"/>
</dbReference>
<dbReference type="GO" id="GO:0003995">
    <property type="term" value="F:acyl-CoA dehydrogenase activity"/>
    <property type="evidence" value="ECO:0007669"/>
    <property type="project" value="TreeGrafter"/>
</dbReference>
<organism evidence="4 5">
    <name type="scientific">Sorangium cellulosum (strain So ce56)</name>
    <name type="common">Polyangium cellulosum (strain So ce56)</name>
    <dbReference type="NCBI Taxonomy" id="448385"/>
    <lineage>
        <taxon>Bacteria</taxon>
        <taxon>Pseudomonadati</taxon>
        <taxon>Myxococcota</taxon>
        <taxon>Polyangia</taxon>
        <taxon>Polyangiales</taxon>
        <taxon>Polyangiaceae</taxon>
        <taxon>Sorangium</taxon>
    </lineage>
</organism>
<reference evidence="4 5" key="1">
    <citation type="journal article" date="2007" name="Nat. Biotechnol.">
        <title>Complete genome sequence of the myxobacterium Sorangium cellulosum.</title>
        <authorList>
            <person name="Schneiker S."/>
            <person name="Perlova O."/>
            <person name="Kaiser O."/>
            <person name="Gerth K."/>
            <person name="Alici A."/>
            <person name="Altmeyer M.O."/>
            <person name="Bartels D."/>
            <person name="Bekel T."/>
            <person name="Beyer S."/>
            <person name="Bode E."/>
            <person name="Bode H.B."/>
            <person name="Bolten C.J."/>
            <person name="Choudhuri J.V."/>
            <person name="Doss S."/>
            <person name="Elnakady Y.A."/>
            <person name="Frank B."/>
            <person name="Gaigalat L."/>
            <person name="Goesmann A."/>
            <person name="Groeger C."/>
            <person name="Gross F."/>
            <person name="Jelsbak L."/>
            <person name="Jelsbak L."/>
            <person name="Kalinowski J."/>
            <person name="Kegler C."/>
            <person name="Knauber T."/>
            <person name="Konietzny S."/>
            <person name="Kopp M."/>
            <person name="Krause L."/>
            <person name="Krug D."/>
            <person name="Linke B."/>
            <person name="Mahmud T."/>
            <person name="Martinez-Arias R."/>
            <person name="McHardy A.C."/>
            <person name="Merai M."/>
            <person name="Meyer F."/>
            <person name="Mormann S."/>
            <person name="Munoz-Dorado J."/>
            <person name="Perez J."/>
            <person name="Pradella S."/>
            <person name="Rachid S."/>
            <person name="Raddatz G."/>
            <person name="Rosenau F."/>
            <person name="Rueckert C."/>
            <person name="Sasse F."/>
            <person name="Scharfe M."/>
            <person name="Schuster S.C."/>
            <person name="Suen G."/>
            <person name="Treuner-Lange A."/>
            <person name="Velicer G.J."/>
            <person name="Vorholter F.-J."/>
            <person name="Weissman K.J."/>
            <person name="Welch R.D."/>
            <person name="Wenzel S.C."/>
            <person name="Whitworth D.E."/>
            <person name="Wilhelm S."/>
            <person name="Wittmann C."/>
            <person name="Bloecker H."/>
            <person name="Puehler A."/>
            <person name="Mueller R."/>
        </authorList>
    </citation>
    <scope>NUCLEOTIDE SEQUENCE [LARGE SCALE GENOMIC DNA]</scope>
    <source>
        <strain evidence="5">So ce56</strain>
    </source>
</reference>
<sequence>MSLEHSSIRTVAMKAPGRMSPAADAPSLESLVSTARELVPRLRERAQQTEIERRVSEETNQLFHRAGFFRLMQPARYGGYEYGFTALLDVISEIGRGCTSSAWACSLGAIHQWLLGLFPAQAQDDVWRASPRAILCGSYSPITSAQAVDGGYLIQGKWRFASNIDNSQWAMLGVQLPKESDAAPSAGFLLAPRSDWSIEDDWYVAAQAGTGSKTVVIDKPTFVPGHRKLTFAEAASGAPPGAAVNPNPIYSISFLSAIPVCLVAPLLGTAQGAIDAFIDLCENRVTRGGIGGAGALLSQFAHVQSRLADAAAAVDAARLVLDRDITEVELTAAQGRSVSVEKRIRNRRGHAYAAKLSHAAIQSLFSCVGGSSLALGQPIQRMWRDGNAIAQHITLNWDAVSTMVGQHMLGLEPKGAY</sequence>
<gene>
    <name evidence="4" type="ordered locus">sce4164</name>
</gene>
<feature type="domain" description="Acyl-CoA dehydrogenase/oxidase N-terminal" evidence="2">
    <location>
        <begin position="33"/>
        <end position="116"/>
    </location>
</feature>
<proteinExistence type="predicted"/>
<dbReference type="InterPro" id="IPR036250">
    <property type="entry name" value="AcylCo_DH-like_C"/>
</dbReference>